<evidence type="ECO:0000256" key="1">
    <source>
        <dbReference type="ARBA" id="ARBA00001947"/>
    </source>
</evidence>
<name>A0A9P7Z8L2_9HELO</name>
<organism evidence="5 6">
    <name type="scientific">Calycina marina</name>
    <dbReference type="NCBI Taxonomy" id="1763456"/>
    <lineage>
        <taxon>Eukaryota</taxon>
        <taxon>Fungi</taxon>
        <taxon>Dikarya</taxon>
        <taxon>Ascomycota</taxon>
        <taxon>Pezizomycotina</taxon>
        <taxon>Leotiomycetes</taxon>
        <taxon>Helotiales</taxon>
        <taxon>Pezizellaceae</taxon>
        <taxon>Calycina</taxon>
    </lineage>
</organism>
<dbReference type="Proteomes" id="UP000887226">
    <property type="component" value="Unassembled WGS sequence"/>
</dbReference>
<keyword evidence="2" id="KW-0479">Metal-binding</keyword>
<evidence type="ECO:0000313" key="5">
    <source>
        <dbReference type="EMBL" id="KAG9247360.1"/>
    </source>
</evidence>
<accession>A0A9P7Z8L2</accession>
<evidence type="ECO:0000313" key="6">
    <source>
        <dbReference type="Proteomes" id="UP000887226"/>
    </source>
</evidence>
<reference evidence="5" key="1">
    <citation type="journal article" date="2021" name="IMA Fungus">
        <title>Genomic characterization of three marine fungi, including Emericellopsis atlantica sp. nov. with signatures of a generalist lifestyle and marine biomass degradation.</title>
        <authorList>
            <person name="Hagestad O.C."/>
            <person name="Hou L."/>
            <person name="Andersen J.H."/>
            <person name="Hansen E.H."/>
            <person name="Altermark B."/>
            <person name="Li C."/>
            <person name="Kuhnert E."/>
            <person name="Cox R.J."/>
            <person name="Crous P.W."/>
            <person name="Spatafora J.W."/>
            <person name="Lail K."/>
            <person name="Amirebrahimi M."/>
            <person name="Lipzen A."/>
            <person name="Pangilinan J."/>
            <person name="Andreopoulos W."/>
            <person name="Hayes R.D."/>
            <person name="Ng V."/>
            <person name="Grigoriev I.V."/>
            <person name="Jackson S.A."/>
            <person name="Sutton T.D.S."/>
            <person name="Dobson A.D.W."/>
            <person name="Rama T."/>
        </authorList>
    </citation>
    <scope>NUCLEOTIDE SEQUENCE</scope>
    <source>
        <strain evidence="5">TRa3180A</strain>
    </source>
</reference>
<dbReference type="GO" id="GO:0046872">
    <property type="term" value="F:metal ion binding"/>
    <property type="evidence" value="ECO:0007669"/>
    <property type="project" value="UniProtKB-KW"/>
</dbReference>
<dbReference type="OrthoDB" id="3941538at2759"/>
<keyword evidence="6" id="KW-1185">Reference proteome</keyword>
<dbReference type="PANTHER" id="PTHR42813">
    <property type="entry name" value="ZINC-TYPE ALCOHOL DEHYDROGENASE-LIKE"/>
    <property type="match status" value="1"/>
</dbReference>
<evidence type="ECO:0000259" key="4">
    <source>
        <dbReference type="Pfam" id="PF08240"/>
    </source>
</evidence>
<dbReference type="InterPro" id="IPR013154">
    <property type="entry name" value="ADH-like_N"/>
</dbReference>
<dbReference type="Pfam" id="PF08240">
    <property type="entry name" value="ADH_N"/>
    <property type="match status" value="1"/>
</dbReference>
<dbReference type="Gene3D" id="3.40.50.720">
    <property type="entry name" value="NAD(P)-binding Rossmann-like Domain"/>
    <property type="match status" value="1"/>
</dbReference>
<dbReference type="SUPFAM" id="SSF50129">
    <property type="entry name" value="GroES-like"/>
    <property type="match status" value="1"/>
</dbReference>
<gene>
    <name evidence="5" type="ORF">BJ878DRAFT_580768</name>
</gene>
<dbReference type="EMBL" id="MU253774">
    <property type="protein sequence ID" value="KAG9247360.1"/>
    <property type="molecule type" value="Genomic_DNA"/>
</dbReference>
<evidence type="ECO:0000256" key="2">
    <source>
        <dbReference type="ARBA" id="ARBA00022723"/>
    </source>
</evidence>
<dbReference type="InterPro" id="IPR036291">
    <property type="entry name" value="NAD(P)-bd_dom_sf"/>
</dbReference>
<dbReference type="AlphaFoldDB" id="A0A9P7Z8L2"/>
<dbReference type="Gene3D" id="3.90.180.10">
    <property type="entry name" value="Medium-chain alcohol dehydrogenases, catalytic domain"/>
    <property type="match status" value="1"/>
</dbReference>
<proteinExistence type="predicted"/>
<feature type="domain" description="Alcohol dehydrogenase-like N-terminal" evidence="4">
    <location>
        <begin position="32"/>
        <end position="111"/>
    </location>
</feature>
<dbReference type="InterPro" id="IPR011032">
    <property type="entry name" value="GroES-like_sf"/>
</dbReference>
<comment type="caution">
    <text evidence="5">The sequence shown here is derived from an EMBL/GenBank/DDBJ whole genome shotgun (WGS) entry which is preliminary data.</text>
</comment>
<dbReference type="SUPFAM" id="SSF51735">
    <property type="entry name" value="NAD(P)-binding Rossmann-fold domains"/>
    <property type="match status" value="1"/>
</dbReference>
<protein>
    <submittedName>
        <fullName evidence="5">Chaperonin 10-like protein</fullName>
    </submittedName>
</protein>
<comment type="cofactor">
    <cofactor evidence="1">
        <name>Zn(2+)</name>
        <dbReference type="ChEBI" id="CHEBI:29105"/>
    </cofactor>
</comment>
<evidence type="ECO:0000256" key="3">
    <source>
        <dbReference type="ARBA" id="ARBA00022833"/>
    </source>
</evidence>
<sequence>MKALIWLGKSTVKVRVTITMDVPKPKVAEVIDVILEVTGSTFCGSDLHLLHDKFIEMEKGNILEHEFCGVVKSMGAGVKGLKTENHIFTSFQIICRDMTPLQKPSQCEKTNCKTPENGMYGGRTAVLFGDVKLLKLPDTVPDENGLYLSDVLAALYNCVIDTKVYKGDVVVFWSAGLIVQMCAEFALKESRMRSNCLNYSGRLESEYPHIETIDFSVFPKGEPVTSQLKKMVDSRGRQTSLSTHYFKLEVYIEIYSFEIVNELIRSVRNFGHFGIAVVHANHFKIGALMERGIHLIGNVQVPVHLYWDKLMKDIMSGDLDALKVDKVYYKFEANADSKQKVFALTKFSMPPRAVARIS</sequence>
<dbReference type="PANTHER" id="PTHR42813:SF1">
    <property type="entry name" value="DEHYDROGENASE, PUTATIVE (AFU_ORTHOLOGUE AFUA_5G03930)-RELATED"/>
    <property type="match status" value="1"/>
</dbReference>
<keyword evidence="3" id="KW-0862">Zinc</keyword>